<dbReference type="RefSeq" id="WP_236267152.1">
    <property type="nucleotide sequence ID" value="NZ_WKCH01000016.1"/>
</dbReference>
<dbReference type="Proteomes" id="UP000814078">
    <property type="component" value="Unassembled WGS sequence"/>
</dbReference>
<evidence type="ECO:0000313" key="1">
    <source>
        <dbReference type="EMBL" id="MCF5320018.1"/>
    </source>
</evidence>
<organism evidence="1 2">
    <name type="scientific">Pseudomonas simiae</name>
    <dbReference type="NCBI Taxonomy" id="321846"/>
    <lineage>
        <taxon>Bacteria</taxon>
        <taxon>Pseudomonadati</taxon>
        <taxon>Pseudomonadota</taxon>
        <taxon>Gammaproteobacteria</taxon>
        <taxon>Pseudomonadales</taxon>
        <taxon>Pseudomonadaceae</taxon>
        <taxon>Pseudomonas</taxon>
    </lineage>
</organism>
<evidence type="ECO:0000313" key="2">
    <source>
        <dbReference type="Proteomes" id="UP000814078"/>
    </source>
</evidence>
<accession>A0ABS9G908</accession>
<dbReference type="EMBL" id="WKCM01000028">
    <property type="protein sequence ID" value="MCF5320018.1"/>
    <property type="molecule type" value="Genomic_DNA"/>
</dbReference>
<gene>
    <name evidence="1" type="ORF">GIW13_17170</name>
</gene>
<sequence length="60" mass="6504">MDGHAVLPWGYDACLLFGAEGHVLLDAAAFRDHLPITAKAVWAFDDFGNGHLVSLPRWAA</sequence>
<keyword evidence="2" id="KW-1185">Reference proteome</keyword>
<name>A0ABS9G908_9PSED</name>
<protein>
    <submittedName>
        <fullName evidence="1">Uncharacterized protein</fullName>
    </submittedName>
</protein>
<comment type="caution">
    <text evidence="1">The sequence shown here is derived from an EMBL/GenBank/DDBJ whole genome shotgun (WGS) entry which is preliminary data.</text>
</comment>
<reference evidence="1 2" key="1">
    <citation type="submission" date="2019-11" db="EMBL/GenBank/DDBJ databases">
        <title>Epiphytic Pseudomonas syringae from cherry orchards.</title>
        <authorList>
            <person name="Hulin M.T."/>
        </authorList>
    </citation>
    <scope>NUCLEOTIDE SEQUENCE [LARGE SCALE GENOMIC DNA]</scope>
    <source>
        <strain evidence="1 2">PA-5-11C</strain>
    </source>
</reference>
<proteinExistence type="predicted"/>